<accession>A0AAV0VWA5</accession>
<reference evidence="1 2" key="1">
    <citation type="submission" date="2023-01" db="EMBL/GenBank/DDBJ databases">
        <authorList>
            <person name="Whitehead M."/>
        </authorList>
    </citation>
    <scope>NUCLEOTIDE SEQUENCE [LARGE SCALE GENOMIC DNA]</scope>
</reference>
<dbReference type="AlphaFoldDB" id="A0AAV0VWA5"/>
<protein>
    <submittedName>
        <fullName evidence="1">Uncharacterized protein</fullName>
    </submittedName>
</protein>
<keyword evidence="2" id="KW-1185">Reference proteome</keyword>
<dbReference type="Proteomes" id="UP001160148">
    <property type="component" value="Unassembled WGS sequence"/>
</dbReference>
<dbReference type="EMBL" id="CARXXK010000001">
    <property type="protein sequence ID" value="CAI6345961.1"/>
    <property type="molecule type" value="Genomic_DNA"/>
</dbReference>
<proteinExistence type="predicted"/>
<evidence type="ECO:0000313" key="2">
    <source>
        <dbReference type="Proteomes" id="UP001160148"/>
    </source>
</evidence>
<gene>
    <name evidence="1" type="ORF">MEUPH1_LOCUS2914</name>
</gene>
<comment type="caution">
    <text evidence="1">The sequence shown here is derived from an EMBL/GenBank/DDBJ whole genome shotgun (WGS) entry which is preliminary data.</text>
</comment>
<name>A0AAV0VWA5_9HEMI</name>
<evidence type="ECO:0000313" key="1">
    <source>
        <dbReference type="EMBL" id="CAI6345961.1"/>
    </source>
</evidence>
<organism evidence="1 2">
    <name type="scientific">Macrosiphum euphorbiae</name>
    <name type="common">potato aphid</name>
    <dbReference type="NCBI Taxonomy" id="13131"/>
    <lineage>
        <taxon>Eukaryota</taxon>
        <taxon>Metazoa</taxon>
        <taxon>Ecdysozoa</taxon>
        <taxon>Arthropoda</taxon>
        <taxon>Hexapoda</taxon>
        <taxon>Insecta</taxon>
        <taxon>Pterygota</taxon>
        <taxon>Neoptera</taxon>
        <taxon>Paraneoptera</taxon>
        <taxon>Hemiptera</taxon>
        <taxon>Sternorrhyncha</taxon>
        <taxon>Aphidomorpha</taxon>
        <taxon>Aphidoidea</taxon>
        <taxon>Aphididae</taxon>
        <taxon>Macrosiphini</taxon>
        <taxon>Macrosiphum</taxon>
    </lineage>
</organism>
<sequence length="112" mass="12528">MSGITAITVGSGYVADDRAVHALGNRSITPEDIIRDAAHAEVGRCRRAVPAGFAGEFIADKFGLDRQRSWHKTRFGCQQKYKSFIKDKEPPSQTLHFTVITIEAEFIYENNK</sequence>